<name>A0A4R4E8Q5_9BACL</name>
<accession>A0A4R4E8Q5</accession>
<evidence type="ECO:0000313" key="2">
    <source>
        <dbReference type="Proteomes" id="UP000295418"/>
    </source>
</evidence>
<dbReference type="RefSeq" id="WP_132418912.1">
    <property type="nucleotide sequence ID" value="NZ_SKFG01000014.1"/>
</dbReference>
<dbReference type="Proteomes" id="UP000295418">
    <property type="component" value="Unassembled WGS sequence"/>
</dbReference>
<protein>
    <submittedName>
        <fullName evidence="1">DUF2634 domain-containing protein</fullName>
    </submittedName>
</protein>
<dbReference type="Pfam" id="PF10934">
    <property type="entry name" value="Sheath_initiator"/>
    <property type="match status" value="1"/>
</dbReference>
<dbReference type="OrthoDB" id="2088193at2"/>
<sequence>MLSLKVIDGDIVFENGELVTVEGKHEIDQCADRVLSTNIGEWFLNPSHGIDFKALLGKGVTDDEARAVVREGLGQIPEIATVESITINRDRRARELAIYFIATGKDGSRIESGVKVDA</sequence>
<evidence type="ECO:0000313" key="1">
    <source>
        <dbReference type="EMBL" id="TCZ76186.1"/>
    </source>
</evidence>
<comment type="caution">
    <text evidence="1">The sequence shown here is derived from an EMBL/GenBank/DDBJ whole genome shotgun (WGS) entry which is preliminary data.</text>
</comment>
<gene>
    <name evidence="1" type="ORF">E0485_15225</name>
</gene>
<dbReference type="AlphaFoldDB" id="A0A4R4E8Q5"/>
<organism evidence="1 2">
    <name type="scientific">Paenibacillus albiflavus</name>
    <dbReference type="NCBI Taxonomy" id="2545760"/>
    <lineage>
        <taxon>Bacteria</taxon>
        <taxon>Bacillati</taxon>
        <taxon>Bacillota</taxon>
        <taxon>Bacilli</taxon>
        <taxon>Bacillales</taxon>
        <taxon>Paenibacillaceae</taxon>
        <taxon>Paenibacillus</taxon>
    </lineage>
</organism>
<reference evidence="1 2" key="1">
    <citation type="submission" date="2019-03" db="EMBL/GenBank/DDBJ databases">
        <authorList>
            <person name="Kim M.K.M."/>
        </authorList>
    </citation>
    <scope>NUCLEOTIDE SEQUENCE [LARGE SCALE GENOMIC DNA]</scope>
    <source>
        <strain evidence="1 2">18JY21-1</strain>
    </source>
</reference>
<dbReference type="SUPFAM" id="SSF160719">
    <property type="entry name" value="gpW/gp25-like"/>
    <property type="match status" value="1"/>
</dbReference>
<keyword evidence="2" id="KW-1185">Reference proteome</keyword>
<dbReference type="Gene3D" id="3.10.450.40">
    <property type="match status" value="1"/>
</dbReference>
<dbReference type="InterPro" id="IPR020288">
    <property type="entry name" value="Sheath_initiator"/>
</dbReference>
<dbReference type="EMBL" id="SKFG01000014">
    <property type="protein sequence ID" value="TCZ76186.1"/>
    <property type="molecule type" value="Genomic_DNA"/>
</dbReference>
<proteinExistence type="predicted"/>